<proteinExistence type="predicted"/>
<feature type="chain" id="PRO_5039235128" evidence="2">
    <location>
        <begin position="22"/>
        <end position="153"/>
    </location>
</feature>
<gene>
    <name evidence="4" type="ORF">DEACI_1087</name>
    <name evidence="3" type="ORF">DEACI_1157</name>
</gene>
<dbReference type="Proteomes" id="UP001071230">
    <property type="component" value="Unassembled WGS sequence"/>
</dbReference>
<dbReference type="PROSITE" id="PS51257">
    <property type="entry name" value="PROKAR_LIPOPROTEIN"/>
    <property type="match status" value="1"/>
</dbReference>
<dbReference type="EMBL" id="CDGJ01000032">
    <property type="protein sequence ID" value="CEJ06638.1"/>
    <property type="molecule type" value="Genomic_DNA"/>
</dbReference>
<feature type="region of interest" description="Disordered" evidence="1">
    <location>
        <begin position="29"/>
        <end position="70"/>
    </location>
</feature>
<evidence type="ECO:0000256" key="1">
    <source>
        <dbReference type="SAM" id="MobiDB-lite"/>
    </source>
</evidence>
<dbReference type="RefSeq" id="WP_240984169.1">
    <property type="nucleotide sequence ID" value="NZ_CDGJ01000032.1"/>
</dbReference>
<sequence length="153" mass="15419">MFKRKYILQALLVVMLALALAGCAGQSQPIASSSASANPTGGGQTGSAPESGTGNAAGQPGQSGQTNGSRLENIKKALAGLVAAGTITQDQADKVAQAYSQALANGSLRIKGGSEQQNSGQNQILAPLVSNGTLNQNQVNAFDKAISQNHVSK</sequence>
<feature type="signal peptide" evidence="2">
    <location>
        <begin position="1"/>
        <end position="21"/>
    </location>
</feature>
<evidence type="ECO:0000313" key="3">
    <source>
        <dbReference type="EMBL" id="CAA7600504.1"/>
    </source>
</evidence>
<name>A0A8S0WMB0_9FIRM</name>
<dbReference type="AlphaFoldDB" id="A0A8S0WMB0"/>
<reference evidence="4" key="1">
    <citation type="submission" date="2014-11" db="EMBL/GenBank/DDBJ databases">
        <authorList>
            <person name="Hornung B.V."/>
        </authorList>
    </citation>
    <scope>NUCLEOTIDE SEQUENCE</scope>
    <source>
        <strain evidence="4">INE</strain>
    </source>
</reference>
<evidence type="ECO:0000256" key="2">
    <source>
        <dbReference type="SAM" id="SignalP"/>
    </source>
</evidence>
<dbReference type="KEGG" id="aacx:DEACI_1157"/>
<evidence type="ECO:0000313" key="4">
    <source>
        <dbReference type="EMBL" id="CEJ06638.1"/>
    </source>
</evidence>
<evidence type="ECO:0000313" key="5">
    <source>
        <dbReference type="Proteomes" id="UP001071230"/>
    </source>
</evidence>
<feature type="compositionally biased region" description="Polar residues" evidence="1">
    <location>
        <begin position="46"/>
        <end position="70"/>
    </location>
</feature>
<protein>
    <submittedName>
        <fullName evidence="3">Prokaryotic membrane lipoprotein lipid attachment site profile</fullName>
    </submittedName>
</protein>
<accession>A0A8S0WMB0</accession>
<keyword evidence="3" id="KW-0449">Lipoprotein</keyword>
<keyword evidence="2" id="KW-0732">Signal</keyword>
<organism evidence="3">
    <name type="scientific">Acididesulfobacillus acetoxydans</name>
    <dbReference type="NCBI Taxonomy" id="1561005"/>
    <lineage>
        <taxon>Bacteria</taxon>
        <taxon>Bacillati</taxon>
        <taxon>Bacillota</taxon>
        <taxon>Clostridia</taxon>
        <taxon>Eubacteriales</taxon>
        <taxon>Peptococcaceae</taxon>
        <taxon>Acididesulfobacillus</taxon>
    </lineage>
</organism>
<dbReference type="EMBL" id="LR746496">
    <property type="protein sequence ID" value="CAA7600504.1"/>
    <property type="molecule type" value="Genomic_DNA"/>
</dbReference>
<keyword evidence="5" id="KW-1185">Reference proteome</keyword>
<reference evidence="3" key="2">
    <citation type="submission" date="2020-01" db="EMBL/GenBank/DDBJ databases">
        <authorList>
            <person name="Hornung B."/>
        </authorList>
    </citation>
    <scope>NUCLEOTIDE SEQUENCE</scope>
    <source>
        <strain evidence="3">PacBioINE</strain>
    </source>
</reference>
<dbReference type="Proteomes" id="UP000836597">
    <property type="component" value="Chromosome"/>
</dbReference>